<dbReference type="GO" id="GO:0005524">
    <property type="term" value="F:ATP binding"/>
    <property type="evidence" value="ECO:0007669"/>
    <property type="project" value="UniProtKB-KW"/>
</dbReference>
<evidence type="ECO:0000256" key="17">
    <source>
        <dbReference type="PROSITE-ProRule" id="PRU00169"/>
    </source>
</evidence>
<dbReference type="SMART" id="SM00387">
    <property type="entry name" value="HATPase_c"/>
    <property type="match status" value="1"/>
</dbReference>
<keyword evidence="10" id="KW-0067">ATP-binding</keyword>
<evidence type="ECO:0000313" key="21">
    <source>
        <dbReference type="EMBL" id="RQP22007.1"/>
    </source>
</evidence>
<feature type="transmembrane region" description="Helical" evidence="18">
    <location>
        <begin position="40"/>
        <end position="59"/>
    </location>
</feature>
<dbReference type="SUPFAM" id="SSF55874">
    <property type="entry name" value="ATPase domain of HSP90 chaperone/DNA topoisomerase II/histidine kinase"/>
    <property type="match status" value="1"/>
</dbReference>
<evidence type="ECO:0000259" key="19">
    <source>
        <dbReference type="PROSITE" id="PS50109"/>
    </source>
</evidence>
<dbReference type="InterPro" id="IPR004358">
    <property type="entry name" value="Sig_transdc_His_kin-like_C"/>
</dbReference>
<evidence type="ECO:0000256" key="8">
    <source>
        <dbReference type="ARBA" id="ARBA00022741"/>
    </source>
</evidence>
<dbReference type="SUPFAM" id="SSF47384">
    <property type="entry name" value="Homodimeric domain of signal transducing histidine kinase"/>
    <property type="match status" value="1"/>
</dbReference>
<feature type="transmembrane region" description="Helical" evidence="18">
    <location>
        <begin position="157"/>
        <end position="175"/>
    </location>
</feature>
<organism evidence="21 22">
    <name type="scientific">Piscinibacter terrae</name>
    <dbReference type="NCBI Taxonomy" id="2496871"/>
    <lineage>
        <taxon>Bacteria</taxon>
        <taxon>Pseudomonadati</taxon>
        <taxon>Pseudomonadota</taxon>
        <taxon>Betaproteobacteria</taxon>
        <taxon>Burkholderiales</taxon>
        <taxon>Sphaerotilaceae</taxon>
        <taxon>Piscinibacter</taxon>
    </lineage>
</organism>
<dbReference type="SUPFAM" id="SSF52172">
    <property type="entry name" value="CheY-like"/>
    <property type="match status" value="1"/>
</dbReference>
<dbReference type="Pfam" id="PF00512">
    <property type="entry name" value="HisKA"/>
    <property type="match status" value="1"/>
</dbReference>
<dbReference type="CDD" id="cd00082">
    <property type="entry name" value="HisKA"/>
    <property type="match status" value="1"/>
</dbReference>
<keyword evidence="8" id="KW-0547">Nucleotide-binding</keyword>
<comment type="function">
    <text evidence="15">Member of the two-component regulatory system BvgS/BvgA. Phosphorylates BvgA via a four-step phosphorelay in response to environmental signals.</text>
</comment>
<keyword evidence="6 18" id="KW-0812">Transmembrane</keyword>
<reference evidence="21 22" key="1">
    <citation type="submission" date="2018-08" db="EMBL/GenBank/DDBJ databases">
        <authorList>
            <person name="Khan S.A."/>
            <person name="Jeon C.O."/>
            <person name="Chun B.H."/>
            <person name="Jeong S.E."/>
        </authorList>
    </citation>
    <scope>NUCLEOTIDE SEQUENCE [LARGE SCALE GENOMIC DNA]</scope>
    <source>
        <strain evidence="21 22">S-16</strain>
    </source>
</reference>
<dbReference type="SMART" id="SM00448">
    <property type="entry name" value="REC"/>
    <property type="match status" value="1"/>
</dbReference>
<keyword evidence="5" id="KW-0808">Transferase</keyword>
<gene>
    <name evidence="21" type="ORF">DZC73_23605</name>
</gene>
<evidence type="ECO:0000313" key="22">
    <source>
        <dbReference type="Proteomes" id="UP000267464"/>
    </source>
</evidence>
<dbReference type="PROSITE" id="PS50109">
    <property type="entry name" value="HIS_KIN"/>
    <property type="match status" value="1"/>
</dbReference>
<dbReference type="InterPro" id="IPR005467">
    <property type="entry name" value="His_kinase_dom"/>
</dbReference>
<dbReference type="SMART" id="SM00388">
    <property type="entry name" value="HisKA"/>
    <property type="match status" value="1"/>
</dbReference>
<dbReference type="CDD" id="cd16922">
    <property type="entry name" value="HATPase_EvgS-ArcB-TorS-like"/>
    <property type="match status" value="1"/>
</dbReference>
<dbReference type="Pfam" id="PF02518">
    <property type="entry name" value="HATPase_c"/>
    <property type="match status" value="1"/>
</dbReference>
<evidence type="ECO:0000256" key="10">
    <source>
        <dbReference type="ARBA" id="ARBA00022840"/>
    </source>
</evidence>
<evidence type="ECO:0000256" key="3">
    <source>
        <dbReference type="ARBA" id="ARBA00012438"/>
    </source>
</evidence>
<keyword evidence="4 17" id="KW-0597">Phosphoprotein</keyword>
<dbReference type="Gene3D" id="1.10.287.130">
    <property type="match status" value="1"/>
</dbReference>
<dbReference type="InterPro" id="IPR036890">
    <property type="entry name" value="HATPase_C_sf"/>
</dbReference>
<keyword evidence="12" id="KW-0902">Two-component regulatory system</keyword>
<dbReference type="PANTHER" id="PTHR45339">
    <property type="entry name" value="HYBRID SIGNAL TRANSDUCTION HISTIDINE KINASE J"/>
    <property type="match status" value="1"/>
</dbReference>
<reference evidence="21 22" key="2">
    <citation type="submission" date="2018-12" db="EMBL/GenBank/DDBJ databases">
        <title>Rhizobacter gummiphilus sp. nov., a rubber-degrading bacterium isolated from the soil of a botanical garden in Japan.</title>
        <authorList>
            <person name="Shunsuke S.S."/>
        </authorList>
    </citation>
    <scope>NUCLEOTIDE SEQUENCE [LARGE SCALE GENOMIC DNA]</scope>
    <source>
        <strain evidence="21 22">S-16</strain>
    </source>
</reference>
<keyword evidence="22" id="KW-1185">Reference proteome</keyword>
<comment type="caution">
    <text evidence="21">The sequence shown here is derived from an EMBL/GenBank/DDBJ whole genome shotgun (WGS) entry which is preliminary data.</text>
</comment>
<dbReference type="EMBL" id="QUSW01000008">
    <property type="protein sequence ID" value="RQP22007.1"/>
    <property type="molecule type" value="Genomic_DNA"/>
</dbReference>
<accession>A0A3N7HIZ0</accession>
<dbReference type="InterPro" id="IPR036097">
    <property type="entry name" value="HisK_dim/P_sf"/>
</dbReference>
<keyword evidence="11 18" id="KW-1133">Transmembrane helix</keyword>
<dbReference type="PANTHER" id="PTHR45339:SF1">
    <property type="entry name" value="HYBRID SIGNAL TRANSDUCTION HISTIDINE KINASE J"/>
    <property type="match status" value="1"/>
</dbReference>
<keyword evidence="14 18" id="KW-0472">Membrane</keyword>
<evidence type="ECO:0000259" key="20">
    <source>
        <dbReference type="PROSITE" id="PS50110"/>
    </source>
</evidence>
<evidence type="ECO:0000256" key="14">
    <source>
        <dbReference type="ARBA" id="ARBA00023136"/>
    </source>
</evidence>
<keyword evidence="9" id="KW-0418">Kinase</keyword>
<evidence type="ECO:0000256" key="4">
    <source>
        <dbReference type="ARBA" id="ARBA00022553"/>
    </source>
</evidence>
<dbReference type="PROSITE" id="PS50110">
    <property type="entry name" value="RESPONSE_REGULATORY"/>
    <property type="match status" value="1"/>
</dbReference>
<evidence type="ECO:0000256" key="1">
    <source>
        <dbReference type="ARBA" id="ARBA00000085"/>
    </source>
</evidence>
<evidence type="ECO:0000256" key="13">
    <source>
        <dbReference type="ARBA" id="ARBA00023026"/>
    </source>
</evidence>
<dbReference type="FunFam" id="1.10.287.130:FF:000004">
    <property type="entry name" value="Ethylene receptor 1"/>
    <property type="match status" value="1"/>
</dbReference>
<evidence type="ECO:0000256" key="18">
    <source>
        <dbReference type="SAM" id="Phobius"/>
    </source>
</evidence>
<keyword evidence="13" id="KW-0843">Virulence</keyword>
<dbReference type="InterPro" id="IPR003661">
    <property type="entry name" value="HisK_dim/P_dom"/>
</dbReference>
<keyword evidence="7" id="KW-0732">Signal</keyword>
<evidence type="ECO:0000256" key="6">
    <source>
        <dbReference type="ARBA" id="ARBA00022692"/>
    </source>
</evidence>
<dbReference type="Pfam" id="PF00072">
    <property type="entry name" value="Response_reg"/>
    <property type="match status" value="1"/>
</dbReference>
<dbReference type="GO" id="GO:0000155">
    <property type="term" value="F:phosphorelay sensor kinase activity"/>
    <property type="evidence" value="ECO:0007669"/>
    <property type="project" value="InterPro"/>
</dbReference>
<dbReference type="Gene3D" id="3.30.565.10">
    <property type="entry name" value="Histidine kinase-like ATPase, C-terminal domain"/>
    <property type="match status" value="1"/>
</dbReference>
<evidence type="ECO:0000256" key="2">
    <source>
        <dbReference type="ARBA" id="ARBA00004370"/>
    </source>
</evidence>
<comment type="subcellular location">
    <subcellularLocation>
        <location evidence="2">Membrane</location>
    </subcellularLocation>
</comment>
<dbReference type="AlphaFoldDB" id="A0A3N7HIZ0"/>
<feature type="domain" description="Histidine kinase" evidence="19">
    <location>
        <begin position="242"/>
        <end position="459"/>
    </location>
</feature>
<protein>
    <recommendedName>
        <fullName evidence="16">Virulence sensor protein BvgS</fullName>
        <ecNumber evidence="3">2.7.13.3</ecNumber>
    </recommendedName>
</protein>
<feature type="transmembrane region" description="Helical" evidence="18">
    <location>
        <begin position="65"/>
        <end position="84"/>
    </location>
</feature>
<dbReference type="Gene3D" id="3.40.50.2300">
    <property type="match status" value="1"/>
</dbReference>
<dbReference type="GO" id="GO:0016020">
    <property type="term" value="C:membrane"/>
    <property type="evidence" value="ECO:0007669"/>
    <property type="project" value="UniProtKB-SubCell"/>
</dbReference>
<dbReference type="PRINTS" id="PR00344">
    <property type="entry name" value="BCTRLSENSOR"/>
</dbReference>
<proteinExistence type="predicted"/>
<name>A0A3N7HIZ0_9BURK</name>
<dbReference type="InterPro" id="IPR011006">
    <property type="entry name" value="CheY-like_superfamily"/>
</dbReference>
<evidence type="ECO:0000256" key="9">
    <source>
        <dbReference type="ARBA" id="ARBA00022777"/>
    </source>
</evidence>
<sequence length="604" mass="65469">MYEQPLSSAPQDPTAAPADDAVRLASAVHRDMLSFALRSAAKTIPMLMMAGWFVAWVGMRAGATTAAIAIALMTTVTAVWRFILVRRYRDAELSPATTCHVEVQMRTNAFLAGLTWALSTIAFYPLLDTRASAMHLAILIGSAALSVQTMTLIRWSYPLLVVPTIGSLAYVSLFVESTRSIPLALLAVIYVATLLKTGAQYRETTERAIEHGLAVDEANLQLQKAKEDAEAGTVAKSQFLATMSHEIRTPMNGVLGSLELLRRSQLSEEQRRLVRTAAASGESLMSILNDVLDHSKIEAGKLSLKSDPLSVMNLATSVIGLFRANAEDKGLALKLNLDPQVPDWVIGDGPRIKQVLLNLVSNAVKFTKRGSVKLNIRQVGDDLVQFEVEDTGAGISAEAAAQLFTPFTQLQNDAPTSRRGTGLGLAISQRIVEAMGGHIDIESTLGRGSTFRFTVTLTELVGEAPRQAPDTTTGALDLSAPLAGVVLLVEDDAVNRLIARTHLEALGMEVIEATDGEQALQAAHAHSVDLVLMDCHMPKVDGYTATRLWRERESQLGLPRTPIIALTANAFDDDIRHTREAGMDAHLAKPYTRKQIKEKVEAWL</sequence>
<evidence type="ECO:0000256" key="11">
    <source>
        <dbReference type="ARBA" id="ARBA00022989"/>
    </source>
</evidence>
<feature type="transmembrane region" description="Helical" evidence="18">
    <location>
        <begin position="181"/>
        <end position="199"/>
    </location>
</feature>
<evidence type="ECO:0000256" key="16">
    <source>
        <dbReference type="ARBA" id="ARBA00070152"/>
    </source>
</evidence>
<evidence type="ECO:0000256" key="15">
    <source>
        <dbReference type="ARBA" id="ARBA00058004"/>
    </source>
</evidence>
<dbReference type="FunFam" id="3.30.565.10:FF:000010">
    <property type="entry name" value="Sensor histidine kinase RcsC"/>
    <property type="match status" value="1"/>
</dbReference>
<dbReference type="Proteomes" id="UP000267464">
    <property type="component" value="Unassembled WGS sequence"/>
</dbReference>
<feature type="domain" description="Response regulatory" evidence="20">
    <location>
        <begin position="485"/>
        <end position="604"/>
    </location>
</feature>
<dbReference type="EC" id="2.7.13.3" evidence="3"/>
<feature type="modified residue" description="4-aspartylphosphate" evidence="17">
    <location>
        <position position="534"/>
    </location>
</feature>
<dbReference type="CDD" id="cd17546">
    <property type="entry name" value="REC_hyHK_CKI1_RcsC-like"/>
    <property type="match status" value="1"/>
</dbReference>
<evidence type="ECO:0000256" key="7">
    <source>
        <dbReference type="ARBA" id="ARBA00022729"/>
    </source>
</evidence>
<feature type="transmembrane region" description="Helical" evidence="18">
    <location>
        <begin position="109"/>
        <end position="127"/>
    </location>
</feature>
<dbReference type="InterPro" id="IPR001789">
    <property type="entry name" value="Sig_transdc_resp-reg_receiver"/>
</dbReference>
<evidence type="ECO:0000256" key="12">
    <source>
        <dbReference type="ARBA" id="ARBA00023012"/>
    </source>
</evidence>
<comment type="catalytic activity">
    <reaction evidence="1">
        <text>ATP + protein L-histidine = ADP + protein N-phospho-L-histidine.</text>
        <dbReference type="EC" id="2.7.13.3"/>
    </reaction>
</comment>
<dbReference type="InterPro" id="IPR003594">
    <property type="entry name" value="HATPase_dom"/>
</dbReference>
<evidence type="ECO:0000256" key="5">
    <source>
        <dbReference type="ARBA" id="ARBA00022679"/>
    </source>
</evidence>